<organism evidence="1 2">
    <name type="scientific">Mycobacterium gordonae</name>
    <dbReference type="NCBI Taxonomy" id="1778"/>
    <lineage>
        <taxon>Bacteria</taxon>
        <taxon>Bacillati</taxon>
        <taxon>Actinomycetota</taxon>
        <taxon>Actinomycetes</taxon>
        <taxon>Mycobacteriales</taxon>
        <taxon>Mycobacteriaceae</taxon>
        <taxon>Mycobacterium</taxon>
    </lineage>
</organism>
<evidence type="ECO:0008006" key="3">
    <source>
        <dbReference type="Google" id="ProtNLM"/>
    </source>
</evidence>
<gene>
    <name evidence="1" type="ORF">AO501_09860</name>
</gene>
<dbReference type="AlphaFoldDB" id="A0A0Q2U6P4"/>
<dbReference type="Proteomes" id="UP000051677">
    <property type="component" value="Unassembled WGS sequence"/>
</dbReference>
<sequence length="68" mass="7434">MSELPPDTATPKQVAAALYMSEEALAQLRYRGTGPKFTRVGARRVLYRWSDVNAYLDANTTTQTGVGA</sequence>
<accession>A0A0Q2U6P4</accession>
<evidence type="ECO:0000313" key="2">
    <source>
        <dbReference type="Proteomes" id="UP000051677"/>
    </source>
</evidence>
<dbReference type="EMBL" id="LKTM01000351">
    <property type="protein sequence ID" value="KQH76376.1"/>
    <property type="molecule type" value="Genomic_DNA"/>
</dbReference>
<comment type="caution">
    <text evidence="1">The sequence shown here is derived from an EMBL/GenBank/DDBJ whole genome shotgun (WGS) entry which is preliminary data.</text>
</comment>
<dbReference type="OrthoDB" id="5524782at2"/>
<protein>
    <recommendedName>
        <fullName evidence="3">Helix-turn-helix domain-containing protein</fullName>
    </recommendedName>
</protein>
<proteinExistence type="predicted"/>
<reference evidence="1 2" key="1">
    <citation type="submission" date="2015-10" db="EMBL/GenBank/DDBJ databases">
        <title>Mycobacterium gordonae draft genome assembly.</title>
        <authorList>
            <person name="Ustinova V."/>
            <person name="Smirnova T."/>
            <person name="Blagodatskikh K."/>
            <person name="Varlamov D."/>
            <person name="Larionova E."/>
            <person name="Chernousova L."/>
        </authorList>
    </citation>
    <scope>NUCLEOTIDE SEQUENCE [LARGE SCALE GENOMIC DNA]</scope>
    <source>
        <strain evidence="1 2">CTRI 14-8773</strain>
    </source>
</reference>
<dbReference type="RefSeq" id="WP_055580690.1">
    <property type="nucleotide sequence ID" value="NZ_LKTM01000351.1"/>
</dbReference>
<evidence type="ECO:0000313" key="1">
    <source>
        <dbReference type="EMBL" id="KQH76376.1"/>
    </source>
</evidence>
<name>A0A0Q2U6P4_MYCGO</name>